<dbReference type="AlphaFoldDB" id="A0A1W1ZDS7"/>
<evidence type="ECO:0000313" key="3">
    <source>
        <dbReference type="Proteomes" id="UP000192360"/>
    </source>
</evidence>
<dbReference type="Proteomes" id="UP000192360">
    <property type="component" value="Unassembled WGS sequence"/>
</dbReference>
<gene>
    <name evidence="2" type="ORF">SAMN05660703_1400</name>
</gene>
<dbReference type="OrthoDB" id="9807687at2"/>
<dbReference type="STRING" id="504486.SAMN05660703_1400"/>
<dbReference type="SUPFAM" id="SSF52266">
    <property type="entry name" value="SGNH hydrolase"/>
    <property type="match status" value="1"/>
</dbReference>
<reference evidence="2 3" key="1">
    <citation type="submission" date="2017-04" db="EMBL/GenBank/DDBJ databases">
        <authorList>
            <person name="Afonso C.L."/>
            <person name="Miller P.J."/>
            <person name="Scott M.A."/>
            <person name="Spackman E."/>
            <person name="Goraichik I."/>
            <person name="Dimitrov K.M."/>
            <person name="Suarez D.L."/>
            <person name="Swayne D.E."/>
        </authorList>
    </citation>
    <scope>NUCLEOTIDE SEQUENCE [LARGE SCALE GENOMIC DNA]</scope>
    <source>
        <strain evidence="2 3">DSM 21164</strain>
    </source>
</reference>
<dbReference type="PROSITE" id="PS51257">
    <property type="entry name" value="PROKAR_LIPOPROTEIN"/>
    <property type="match status" value="1"/>
</dbReference>
<name>A0A1W1ZDS7_9FLAO</name>
<evidence type="ECO:0000313" key="2">
    <source>
        <dbReference type="EMBL" id="SMC46537.1"/>
    </source>
</evidence>
<dbReference type="RefSeq" id="WP_084060647.1">
    <property type="nucleotide sequence ID" value="NZ_FWXO01000001.1"/>
</dbReference>
<organism evidence="2 3">
    <name type="scientific">Cellulophaga tyrosinoxydans</name>
    <dbReference type="NCBI Taxonomy" id="504486"/>
    <lineage>
        <taxon>Bacteria</taxon>
        <taxon>Pseudomonadati</taxon>
        <taxon>Bacteroidota</taxon>
        <taxon>Flavobacteriia</taxon>
        <taxon>Flavobacteriales</taxon>
        <taxon>Flavobacteriaceae</taxon>
        <taxon>Cellulophaga</taxon>
    </lineage>
</organism>
<sequence>MKLQTQIPLAKANNQIDYNSQLLLLGSCFVENIGDKLAYYKFQTVQNPFGILFHPLAIEKLVSRAIHQTVYTEKDVFFLNDKWQCYDAHSDLSAVSKELLLQNLNPALEKTKKQLECASHIVITLGTAWIYEIKEIGQVVANCHKVPQKEFVKKLLGIDQIQNSLMATIEHIQSINKNAHFIFTVSPVRHLKDGFVENQLSKSHLITALQHIVDISSLSKKECYFPSYEIMMDELRDYRFYAEDLVHPNTTAIQYIWEKFVDVWISGKAIPTMANVEAIQKALAHKPFNPDAENHQKFLKTLEEKIHSLQKTFPFIKF</sequence>
<dbReference type="EMBL" id="FWXO01000001">
    <property type="protein sequence ID" value="SMC46537.1"/>
    <property type="molecule type" value="Genomic_DNA"/>
</dbReference>
<evidence type="ECO:0000259" key="1">
    <source>
        <dbReference type="Pfam" id="PF08885"/>
    </source>
</evidence>
<dbReference type="InterPro" id="IPR014982">
    <property type="entry name" value="GSCFA"/>
</dbReference>
<keyword evidence="3" id="KW-1185">Reference proteome</keyword>
<dbReference type="Pfam" id="PF08885">
    <property type="entry name" value="GSCFA"/>
    <property type="match status" value="1"/>
</dbReference>
<proteinExistence type="predicted"/>
<feature type="domain" description="GSCFA" evidence="1">
    <location>
        <begin position="22"/>
        <end position="260"/>
    </location>
</feature>
<accession>A0A1W1ZDS7</accession>
<protein>
    <submittedName>
        <fullName evidence="2">GSCFA family protein</fullName>
    </submittedName>
</protein>